<feature type="transmembrane region" description="Helical" evidence="5">
    <location>
        <begin position="63"/>
        <end position="91"/>
    </location>
</feature>
<keyword evidence="4 5" id="KW-0472">Membrane</keyword>
<keyword evidence="3 5" id="KW-1133">Transmembrane helix</keyword>
<dbReference type="InterPro" id="IPR023352">
    <property type="entry name" value="MAPEG-like_dom_sf"/>
</dbReference>
<evidence type="ECO:0000256" key="3">
    <source>
        <dbReference type="ARBA" id="ARBA00022989"/>
    </source>
</evidence>
<sequence>MNIIFTTLFITMLLPFLAKAPLVIAMNRQPGGYNNRYPRKQQAALTGFGERATAAHYNSFEALAIYASAVLMVAISGTADAVTIGLAWVFVASRILYLICYWYDRSSIRSLVWLAGIVAAFVMAGRAIWGS</sequence>
<dbReference type="SUPFAM" id="SSF161084">
    <property type="entry name" value="MAPEG domain-like"/>
    <property type="match status" value="1"/>
</dbReference>
<proteinExistence type="predicted"/>
<feature type="transmembrane region" description="Helical" evidence="5">
    <location>
        <begin position="111"/>
        <end position="129"/>
    </location>
</feature>
<evidence type="ECO:0000313" key="6">
    <source>
        <dbReference type="EMBL" id="RUO19299.1"/>
    </source>
</evidence>
<name>A0A432VSG3_9GAMM</name>
<comment type="caution">
    <text evidence="6">The sequence shown here is derived from an EMBL/GenBank/DDBJ whole genome shotgun (WGS) entry which is preliminary data.</text>
</comment>
<dbReference type="Proteomes" id="UP000288395">
    <property type="component" value="Unassembled WGS sequence"/>
</dbReference>
<evidence type="ECO:0008006" key="8">
    <source>
        <dbReference type="Google" id="ProtNLM"/>
    </source>
</evidence>
<evidence type="ECO:0000256" key="5">
    <source>
        <dbReference type="SAM" id="Phobius"/>
    </source>
</evidence>
<evidence type="ECO:0000256" key="4">
    <source>
        <dbReference type="ARBA" id="ARBA00023136"/>
    </source>
</evidence>
<dbReference type="AlphaFoldDB" id="A0A432VSG3"/>
<dbReference type="PANTHER" id="PTHR35371">
    <property type="entry name" value="INNER MEMBRANE PROTEIN"/>
    <property type="match status" value="1"/>
</dbReference>
<dbReference type="RefSeq" id="WP_126767903.1">
    <property type="nucleotide sequence ID" value="NZ_PIPJ01000008.1"/>
</dbReference>
<evidence type="ECO:0000256" key="2">
    <source>
        <dbReference type="ARBA" id="ARBA00022692"/>
    </source>
</evidence>
<accession>A0A432VSG3</accession>
<keyword evidence="2 5" id="KW-0812">Transmembrane</keyword>
<dbReference type="Pfam" id="PF01124">
    <property type="entry name" value="MAPEG"/>
    <property type="match status" value="1"/>
</dbReference>
<evidence type="ECO:0000313" key="7">
    <source>
        <dbReference type="Proteomes" id="UP000288395"/>
    </source>
</evidence>
<dbReference type="OrthoDB" id="513661at2"/>
<reference evidence="7" key="1">
    <citation type="journal article" date="2018" name="Front. Microbiol.">
        <title>Genome-Based Analysis Reveals the Taxonomy and Diversity of the Family Idiomarinaceae.</title>
        <authorList>
            <person name="Liu Y."/>
            <person name="Lai Q."/>
            <person name="Shao Z."/>
        </authorList>
    </citation>
    <scope>NUCLEOTIDE SEQUENCE [LARGE SCALE GENOMIC DNA]</scope>
    <source>
        <strain evidence="7">GBPy7</strain>
    </source>
</reference>
<protein>
    <recommendedName>
        <fullName evidence="8">MAPEG family protein</fullName>
    </recommendedName>
</protein>
<comment type="subcellular location">
    <subcellularLocation>
        <location evidence="1">Membrane</location>
    </subcellularLocation>
</comment>
<organism evidence="6 7">
    <name type="scientific">Aliidiomarina iranensis</name>
    <dbReference type="NCBI Taxonomy" id="1434071"/>
    <lineage>
        <taxon>Bacteria</taxon>
        <taxon>Pseudomonadati</taxon>
        <taxon>Pseudomonadota</taxon>
        <taxon>Gammaproteobacteria</taxon>
        <taxon>Alteromonadales</taxon>
        <taxon>Idiomarinaceae</taxon>
        <taxon>Aliidiomarina</taxon>
    </lineage>
</organism>
<dbReference type="GO" id="GO:0016020">
    <property type="term" value="C:membrane"/>
    <property type="evidence" value="ECO:0007669"/>
    <property type="project" value="UniProtKB-SubCell"/>
</dbReference>
<dbReference type="Gene3D" id="1.20.120.550">
    <property type="entry name" value="Membrane associated eicosanoid/glutathione metabolism-like domain"/>
    <property type="match status" value="1"/>
</dbReference>
<dbReference type="InterPro" id="IPR001129">
    <property type="entry name" value="Membr-assoc_MAPEG"/>
</dbReference>
<gene>
    <name evidence="6" type="ORF">CWE08_09965</name>
</gene>
<dbReference type="EMBL" id="PIPJ01000008">
    <property type="protein sequence ID" value="RUO19299.1"/>
    <property type="molecule type" value="Genomic_DNA"/>
</dbReference>
<evidence type="ECO:0000256" key="1">
    <source>
        <dbReference type="ARBA" id="ARBA00004370"/>
    </source>
</evidence>
<dbReference type="PANTHER" id="PTHR35371:SF1">
    <property type="entry name" value="BLR7753 PROTEIN"/>
    <property type="match status" value="1"/>
</dbReference>
<keyword evidence="7" id="KW-1185">Reference proteome</keyword>